<keyword evidence="1" id="KW-1133">Transmembrane helix</keyword>
<feature type="transmembrane region" description="Helical" evidence="1">
    <location>
        <begin position="20"/>
        <end position="40"/>
    </location>
</feature>
<name>A0A1T4T8G2_9HYPH</name>
<dbReference type="STRING" id="225324.SAMN02745126_05836"/>
<protein>
    <submittedName>
        <fullName evidence="2">Uncharacterized protein</fullName>
    </submittedName>
</protein>
<dbReference type="Proteomes" id="UP000190092">
    <property type="component" value="Unassembled WGS sequence"/>
</dbReference>
<evidence type="ECO:0000256" key="1">
    <source>
        <dbReference type="SAM" id="Phobius"/>
    </source>
</evidence>
<accession>A0A1T4T8G2</accession>
<dbReference type="RefSeq" id="WP_139374145.1">
    <property type="nucleotide sequence ID" value="NZ_FUWJ01000014.1"/>
</dbReference>
<proteinExistence type="predicted"/>
<keyword evidence="1" id="KW-0812">Transmembrane</keyword>
<sequence length="84" mass="9068">MEINNPKAIAHRPRRAALNWVDYLVIAATALTFLAVVAANNPHAARAQSRTSLLTSDDLPDQSTQAAEDADLIKAKIGLALRHL</sequence>
<keyword evidence="3" id="KW-1185">Reference proteome</keyword>
<reference evidence="3" key="1">
    <citation type="submission" date="2017-02" db="EMBL/GenBank/DDBJ databases">
        <authorList>
            <person name="Varghese N."/>
            <person name="Submissions S."/>
        </authorList>
    </citation>
    <scope>NUCLEOTIDE SEQUENCE [LARGE SCALE GENOMIC DNA]</scope>
    <source>
        <strain evidence="3">ATCC 27094</strain>
    </source>
</reference>
<keyword evidence="1" id="KW-0472">Membrane</keyword>
<organism evidence="2 3">
    <name type="scientific">Enhydrobacter aerosaccus</name>
    <dbReference type="NCBI Taxonomy" id="225324"/>
    <lineage>
        <taxon>Bacteria</taxon>
        <taxon>Pseudomonadati</taxon>
        <taxon>Pseudomonadota</taxon>
        <taxon>Alphaproteobacteria</taxon>
        <taxon>Hyphomicrobiales</taxon>
        <taxon>Enhydrobacter</taxon>
    </lineage>
</organism>
<dbReference type="EMBL" id="FUWJ01000014">
    <property type="protein sequence ID" value="SKA36782.1"/>
    <property type="molecule type" value="Genomic_DNA"/>
</dbReference>
<gene>
    <name evidence="2" type="ORF">SAMN02745126_05836</name>
</gene>
<evidence type="ECO:0000313" key="2">
    <source>
        <dbReference type="EMBL" id="SKA36782.1"/>
    </source>
</evidence>
<dbReference type="AlphaFoldDB" id="A0A1T4T8G2"/>
<evidence type="ECO:0000313" key="3">
    <source>
        <dbReference type="Proteomes" id="UP000190092"/>
    </source>
</evidence>